<proteinExistence type="predicted"/>
<dbReference type="EMBL" id="CP089984">
    <property type="protein sequence ID" value="WXB17116.1"/>
    <property type="molecule type" value="Genomic_DNA"/>
</dbReference>
<dbReference type="Proteomes" id="UP001370348">
    <property type="component" value="Chromosome"/>
</dbReference>
<dbReference type="InterPro" id="IPR052910">
    <property type="entry name" value="ABC-Purine-Binding"/>
</dbReference>
<dbReference type="Pfam" id="PF02608">
    <property type="entry name" value="Bmp"/>
    <property type="match status" value="1"/>
</dbReference>
<organism evidence="4 5">
    <name type="scientific">Pendulispora albinea</name>
    <dbReference type="NCBI Taxonomy" id="2741071"/>
    <lineage>
        <taxon>Bacteria</taxon>
        <taxon>Pseudomonadati</taxon>
        <taxon>Myxococcota</taxon>
        <taxon>Myxococcia</taxon>
        <taxon>Myxococcales</taxon>
        <taxon>Sorangiineae</taxon>
        <taxon>Pendulisporaceae</taxon>
        <taxon>Pendulispora</taxon>
    </lineage>
</organism>
<evidence type="ECO:0000256" key="1">
    <source>
        <dbReference type="ARBA" id="ARBA00022729"/>
    </source>
</evidence>
<keyword evidence="1" id="KW-0732">Signal</keyword>
<name>A0ABZ2M4Z1_9BACT</name>
<dbReference type="PANTHER" id="PTHR43208">
    <property type="entry name" value="ABC TRANSPORTER SUBSTRATE-BINDING PROTEIN"/>
    <property type="match status" value="1"/>
</dbReference>
<dbReference type="PANTHER" id="PTHR43208:SF1">
    <property type="entry name" value="ABC TRANSPORTER SUBSTRATE-BINDING PROTEIN"/>
    <property type="match status" value="1"/>
</dbReference>
<dbReference type="PROSITE" id="PS51257">
    <property type="entry name" value="PROKAR_LIPOPROTEIN"/>
    <property type="match status" value="1"/>
</dbReference>
<dbReference type="Gene3D" id="3.40.50.2300">
    <property type="match status" value="2"/>
</dbReference>
<feature type="region of interest" description="Disordered" evidence="2">
    <location>
        <begin position="499"/>
        <end position="522"/>
    </location>
</feature>
<dbReference type="InterPro" id="IPR003760">
    <property type="entry name" value="PnrA-like"/>
</dbReference>
<evidence type="ECO:0000259" key="3">
    <source>
        <dbReference type="Pfam" id="PF02608"/>
    </source>
</evidence>
<accession>A0ABZ2M4Z1</accession>
<reference evidence="4 5" key="1">
    <citation type="submission" date="2021-12" db="EMBL/GenBank/DDBJ databases">
        <title>Discovery of the Pendulisporaceae a myxobacterial family with distinct sporulation behavior and unique specialized metabolism.</title>
        <authorList>
            <person name="Garcia R."/>
            <person name="Popoff A."/>
            <person name="Bader C.D."/>
            <person name="Loehr J."/>
            <person name="Walesch S."/>
            <person name="Walt C."/>
            <person name="Boldt J."/>
            <person name="Bunk B."/>
            <person name="Haeckl F.J.F.P.J."/>
            <person name="Gunesch A.P."/>
            <person name="Birkelbach J."/>
            <person name="Nuebel U."/>
            <person name="Pietschmann T."/>
            <person name="Bach T."/>
            <person name="Mueller R."/>
        </authorList>
    </citation>
    <scope>NUCLEOTIDE SEQUENCE [LARGE SCALE GENOMIC DNA]</scope>
    <source>
        <strain evidence="4 5">MSr11954</strain>
    </source>
</reference>
<sequence>MLRRPLLSWFMGLSVLTFGCSVIVEKDVKGKGLGVQCNTSSECHVGSCDDGVCVASCDGNGDCPASTKCFAGKCQKPLNVSALWVGVVSGGEGWTLTHQEGVTAAKERLPYINYKFQESVISDLDITNAVEKAVNEEKADVILLNSYSQRAKMLELAKKHEKVKFLNCQGYQAQKPNVAAYAAHEEQAWWVAGVVAAQRAQNKIGYIGSFITPEVVRHISAFLLGARSVKPQITLEVAWIGFWSDWKPTRTYNYNGPLALNKSGGDSVYREELLTYRLIDDGAEVIAHGADNQRSVRLIETLYKSGRLKDANGQPRVYSVSNDNRNAYKELDANGLPNGAPLQTCLGSPFWNWTPMYVSMFSEIHRGTWQPVNRNDPMTNDPAQSVPGFNLNPTAQGIDDSVVRKYVNEISTRGWQFVFNGPYPTNGQRDSNVDGVVDSKDKQSFDAGEQMSEDEYKSMCWFPQGVYERKDPTKGAGDPGYSLVQARVPDAQRIQTDPSFINDLEGPPEVPASAVADCTLNK</sequence>
<evidence type="ECO:0000256" key="2">
    <source>
        <dbReference type="SAM" id="MobiDB-lite"/>
    </source>
</evidence>
<keyword evidence="5" id="KW-1185">Reference proteome</keyword>
<evidence type="ECO:0000313" key="5">
    <source>
        <dbReference type="Proteomes" id="UP001370348"/>
    </source>
</evidence>
<gene>
    <name evidence="4" type="ORF">LZC94_07520</name>
</gene>
<feature type="domain" description="ABC transporter substrate-binding protein PnrA-like" evidence="3">
    <location>
        <begin position="81"/>
        <end position="247"/>
    </location>
</feature>
<dbReference type="RefSeq" id="WP_394826746.1">
    <property type="nucleotide sequence ID" value="NZ_CP089984.1"/>
</dbReference>
<protein>
    <submittedName>
        <fullName evidence="4">BMP family ABC transporter substrate-binding protein</fullName>
    </submittedName>
</protein>
<evidence type="ECO:0000313" key="4">
    <source>
        <dbReference type="EMBL" id="WXB17116.1"/>
    </source>
</evidence>